<evidence type="ECO:0000313" key="2">
    <source>
        <dbReference type="EMBL" id="XFO73255.1"/>
    </source>
</evidence>
<keyword evidence="3" id="KW-1185">Reference proteome</keyword>
<feature type="transmembrane region" description="Helical" evidence="1">
    <location>
        <begin position="20"/>
        <end position="37"/>
    </location>
</feature>
<keyword evidence="1" id="KW-0472">Membrane</keyword>
<accession>A0ABZ3J5C0</accession>
<keyword evidence="1" id="KW-1133">Transmembrane helix</keyword>
<organism evidence="2 3">
    <name type="scientific">Sporomusa acidovorans (strain ATCC 49682 / DSM 3132 / Mol)</name>
    <dbReference type="NCBI Taxonomy" id="1123286"/>
    <lineage>
        <taxon>Bacteria</taxon>
        <taxon>Bacillati</taxon>
        <taxon>Bacillota</taxon>
        <taxon>Negativicutes</taxon>
        <taxon>Selenomonadales</taxon>
        <taxon>Sporomusaceae</taxon>
        <taxon>Sporomusa</taxon>
    </lineage>
</organism>
<evidence type="ECO:0000256" key="1">
    <source>
        <dbReference type="SAM" id="Phobius"/>
    </source>
</evidence>
<name>A0ABZ3J5C0_SPOA4</name>
<dbReference type="Proteomes" id="UP000216052">
    <property type="component" value="Chromosome"/>
</dbReference>
<sequence length="39" mass="4676">MRRRENRVIVEKSNVTQFAFLIIDIYPCAFLGTRILYLD</sequence>
<gene>
    <name evidence="2" type="ORF">SPACI_033410</name>
</gene>
<keyword evidence="1" id="KW-0812">Transmembrane</keyword>
<protein>
    <submittedName>
        <fullName evidence="2">Uncharacterized protein</fullName>
    </submittedName>
</protein>
<dbReference type="EMBL" id="CP155571">
    <property type="protein sequence ID" value="XFO73255.1"/>
    <property type="molecule type" value="Genomic_DNA"/>
</dbReference>
<proteinExistence type="predicted"/>
<evidence type="ECO:0000313" key="3">
    <source>
        <dbReference type="Proteomes" id="UP000216052"/>
    </source>
</evidence>
<reference evidence="2" key="1">
    <citation type="submission" date="2024-05" db="EMBL/GenBank/DDBJ databases">
        <title>Isolation and characterization of Sporomusa carbonis sp. nov., a carboxydotrophic hydrogenogen in the genus of Sporomusa isolated from a charcoal burning pile.</title>
        <authorList>
            <person name="Boeer T."/>
            <person name="Rosenbaum F."/>
            <person name="Eysell L."/>
            <person name="Mueller V."/>
            <person name="Daniel R."/>
            <person name="Poehlein A."/>
        </authorList>
    </citation>
    <scope>NUCLEOTIDE SEQUENCE [LARGE SCALE GENOMIC DNA]</scope>
    <source>
        <strain evidence="2">DSM 3132</strain>
    </source>
</reference>